<evidence type="ECO:0000313" key="13">
    <source>
        <dbReference type="EMBL" id="QGT49698.1"/>
    </source>
</evidence>
<dbReference type="SUPFAM" id="SSF55785">
    <property type="entry name" value="PYP-like sensor domain (PAS domain)"/>
    <property type="match status" value="1"/>
</dbReference>
<evidence type="ECO:0000256" key="8">
    <source>
        <dbReference type="ARBA" id="ARBA00023136"/>
    </source>
</evidence>
<dbReference type="InterPro" id="IPR036890">
    <property type="entry name" value="HATPase_C_sf"/>
</dbReference>
<evidence type="ECO:0000259" key="12">
    <source>
        <dbReference type="PROSITE" id="PS50885"/>
    </source>
</evidence>
<feature type="transmembrane region" description="Helical" evidence="9">
    <location>
        <begin position="6"/>
        <end position="23"/>
    </location>
</feature>
<dbReference type="CDD" id="cd00075">
    <property type="entry name" value="HATPase"/>
    <property type="match status" value="1"/>
</dbReference>
<dbReference type="InterPro" id="IPR003594">
    <property type="entry name" value="HATPase_dom"/>
</dbReference>
<dbReference type="SMART" id="SM00388">
    <property type="entry name" value="HisKA"/>
    <property type="match status" value="1"/>
</dbReference>
<dbReference type="Pfam" id="PF02518">
    <property type="entry name" value="HATPase_c"/>
    <property type="match status" value="1"/>
</dbReference>
<dbReference type="InterPro" id="IPR003661">
    <property type="entry name" value="HisK_dim/P_dom"/>
</dbReference>
<feature type="domain" description="HAMP" evidence="12">
    <location>
        <begin position="31"/>
        <end position="83"/>
    </location>
</feature>
<dbReference type="Pfam" id="PF00512">
    <property type="entry name" value="HisKA"/>
    <property type="match status" value="1"/>
</dbReference>
<dbReference type="CDD" id="cd00082">
    <property type="entry name" value="HisKA"/>
    <property type="match status" value="1"/>
</dbReference>
<dbReference type="PROSITE" id="PS50112">
    <property type="entry name" value="PAS"/>
    <property type="match status" value="1"/>
</dbReference>
<feature type="domain" description="PAS" evidence="11">
    <location>
        <begin position="95"/>
        <end position="148"/>
    </location>
</feature>
<keyword evidence="7" id="KW-0902">Two-component regulatory system</keyword>
<dbReference type="EC" id="2.7.13.3" evidence="3"/>
<keyword evidence="8 9" id="KW-0472">Membrane</keyword>
<gene>
    <name evidence="13" type="ORF">Melaina855_0850</name>
</gene>
<evidence type="ECO:0000256" key="9">
    <source>
        <dbReference type="SAM" id="Phobius"/>
    </source>
</evidence>
<keyword evidence="6" id="KW-0418">Kinase</keyword>
<dbReference type="CDD" id="cd00130">
    <property type="entry name" value="PAS"/>
    <property type="match status" value="1"/>
</dbReference>
<evidence type="ECO:0000256" key="1">
    <source>
        <dbReference type="ARBA" id="ARBA00000085"/>
    </source>
</evidence>
<dbReference type="EMBL" id="MN577570">
    <property type="protein sequence ID" value="QGT49698.1"/>
    <property type="molecule type" value="Genomic_DNA"/>
</dbReference>
<evidence type="ECO:0000256" key="5">
    <source>
        <dbReference type="ARBA" id="ARBA00022679"/>
    </source>
</evidence>
<dbReference type="SUPFAM" id="SSF55874">
    <property type="entry name" value="ATPase domain of HSP90 chaperone/DNA topoisomerase II/histidine kinase"/>
    <property type="match status" value="1"/>
</dbReference>
<dbReference type="AlphaFoldDB" id="A0A650EKR1"/>
<dbReference type="PANTHER" id="PTHR45453">
    <property type="entry name" value="PHOSPHATE REGULON SENSOR PROTEIN PHOR"/>
    <property type="match status" value="1"/>
</dbReference>
<dbReference type="InterPro" id="IPR050351">
    <property type="entry name" value="BphY/WalK/GraS-like"/>
</dbReference>
<evidence type="ECO:0000256" key="4">
    <source>
        <dbReference type="ARBA" id="ARBA00022553"/>
    </source>
</evidence>
<proteinExistence type="predicted"/>
<dbReference type="Gene3D" id="1.10.287.130">
    <property type="match status" value="1"/>
</dbReference>
<dbReference type="InterPro" id="IPR003660">
    <property type="entry name" value="HAMP_dom"/>
</dbReference>
<comment type="catalytic activity">
    <reaction evidence="1">
        <text>ATP + protein L-histidine = ADP + protein N-phospho-L-histidine.</text>
        <dbReference type="EC" id="2.7.13.3"/>
    </reaction>
</comment>
<dbReference type="InterPro" id="IPR035965">
    <property type="entry name" value="PAS-like_dom_sf"/>
</dbReference>
<dbReference type="Gene3D" id="3.30.565.10">
    <property type="entry name" value="Histidine kinase-like ATPase, C-terminal domain"/>
    <property type="match status" value="1"/>
</dbReference>
<dbReference type="FunFam" id="3.30.565.10:FF:000006">
    <property type="entry name" value="Sensor histidine kinase WalK"/>
    <property type="match status" value="1"/>
</dbReference>
<dbReference type="InterPro" id="IPR036097">
    <property type="entry name" value="HisK_dim/P_sf"/>
</dbReference>
<sequence>MFSYFYLINICVIIVFICLFFITRKTNKRWSKINDYLGKVTTTVDSIRYGNLSTKIEKIEHPTYQNVTDSINRMVETLNDREKMIIEYQAELMRQNKLLESVINSLSDGILIINENFDILRATPKILKWFGVKGKDIVGKNVFEFIQPVKEDDFEISELNNIEIFIKHTPTNNFIISSQALSSLEKKRFVLIIKDITTEKEIETLKEDFVATLTHDLKVPIVAASNMIDLFLANKFGEISDKQKFALDNMKTSNNSLLDLVQILLETYKLQEQGIKLIKESVNLNWFINEIVNEMQPIANDSKITINFESAKNNPSINADPTQLRRVIKNLISNAIDHSNTKKPIDVMIGKIQSFTTISIIDYGQGIDEQELKMIFNKYYSAAKKLRKVGTGLGLYLSQQIAQAHGGEIVVTSEENVRTEFCVKIPG</sequence>
<dbReference type="Gene3D" id="3.30.450.20">
    <property type="entry name" value="PAS domain"/>
    <property type="match status" value="1"/>
</dbReference>
<evidence type="ECO:0000256" key="3">
    <source>
        <dbReference type="ARBA" id="ARBA00012438"/>
    </source>
</evidence>
<dbReference type="PROSITE" id="PS50109">
    <property type="entry name" value="HIS_KIN"/>
    <property type="match status" value="1"/>
</dbReference>
<dbReference type="GO" id="GO:0016036">
    <property type="term" value="P:cellular response to phosphate starvation"/>
    <property type="evidence" value="ECO:0007669"/>
    <property type="project" value="TreeGrafter"/>
</dbReference>
<reference evidence="13" key="1">
    <citation type="journal article" date="2020" name="J. ISSAAS">
        <title>Lactobacilli and other gastrointestinal microbiota of Peromyscus leucopus, reservoir host for agents of Lyme disease and other zoonoses in North America.</title>
        <authorList>
            <person name="Milovic A."/>
            <person name="Bassam K."/>
            <person name="Shao H."/>
            <person name="Chatzistamou I."/>
            <person name="Tufts D.M."/>
            <person name="Diuk-Wasser M."/>
            <person name="Barbour A.G."/>
        </authorList>
    </citation>
    <scope>NUCLEOTIDE SEQUENCE</scope>
    <source>
        <strain evidence="13">LL20</strain>
    </source>
</reference>
<evidence type="ECO:0000259" key="10">
    <source>
        <dbReference type="PROSITE" id="PS50109"/>
    </source>
</evidence>
<dbReference type="NCBIfam" id="TIGR00229">
    <property type="entry name" value="sensory_box"/>
    <property type="match status" value="1"/>
</dbReference>
<protein>
    <recommendedName>
        <fullName evidence="3">histidine kinase</fullName>
        <ecNumber evidence="3">2.7.13.3</ecNumber>
    </recommendedName>
</protein>
<dbReference type="PROSITE" id="PS50885">
    <property type="entry name" value="HAMP"/>
    <property type="match status" value="1"/>
</dbReference>
<evidence type="ECO:0000256" key="2">
    <source>
        <dbReference type="ARBA" id="ARBA00004370"/>
    </source>
</evidence>
<dbReference type="GO" id="GO:0004721">
    <property type="term" value="F:phosphoprotein phosphatase activity"/>
    <property type="evidence" value="ECO:0007669"/>
    <property type="project" value="TreeGrafter"/>
</dbReference>
<keyword evidence="9" id="KW-1133">Transmembrane helix</keyword>
<dbReference type="SMART" id="SM00091">
    <property type="entry name" value="PAS"/>
    <property type="match status" value="1"/>
</dbReference>
<keyword evidence="5" id="KW-0808">Transferase</keyword>
<dbReference type="SUPFAM" id="SSF47384">
    <property type="entry name" value="Homodimeric domain of signal transducing histidine kinase"/>
    <property type="match status" value="1"/>
</dbReference>
<dbReference type="SMART" id="SM00387">
    <property type="entry name" value="HATPase_c"/>
    <property type="match status" value="1"/>
</dbReference>
<dbReference type="InterPro" id="IPR000014">
    <property type="entry name" value="PAS"/>
</dbReference>
<accession>A0A650EKR1</accession>
<dbReference type="InterPro" id="IPR004358">
    <property type="entry name" value="Sig_transdc_His_kin-like_C"/>
</dbReference>
<name>A0A650EKR1_9BACT</name>
<dbReference type="InterPro" id="IPR005467">
    <property type="entry name" value="His_kinase_dom"/>
</dbReference>
<evidence type="ECO:0000259" key="11">
    <source>
        <dbReference type="PROSITE" id="PS50112"/>
    </source>
</evidence>
<keyword evidence="4" id="KW-0597">Phosphoprotein</keyword>
<dbReference type="Pfam" id="PF00989">
    <property type="entry name" value="PAS"/>
    <property type="match status" value="1"/>
</dbReference>
<comment type="subcellular location">
    <subcellularLocation>
        <location evidence="2">Membrane</location>
    </subcellularLocation>
</comment>
<keyword evidence="9" id="KW-0812">Transmembrane</keyword>
<dbReference type="InterPro" id="IPR013767">
    <property type="entry name" value="PAS_fold"/>
</dbReference>
<evidence type="ECO:0000256" key="6">
    <source>
        <dbReference type="ARBA" id="ARBA00022777"/>
    </source>
</evidence>
<dbReference type="GO" id="GO:0006355">
    <property type="term" value="P:regulation of DNA-templated transcription"/>
    <property type="evidence" value="ECO:0007669"/>
    <property type="project" value="InterPro"/>
</dbReference>
<dbReference type="GO" id="GO:0000155">
    <property type="term" value="F:phosphorelay sensor kinase activity"/>
    <property type="evidence" value="ECO:0007669"/>
    <property type="project" value="InterPro"/>
</dbReference>
<organism evidence="13">
    <name type="scientific">uncultured Candidatus Melainabacteria bacterium</name>
    <dbReference type="NCBI Taxonomy" id="2682970"/>
    <lineage>
        <taxon>Bacteria</taxon>
        <taxon>Bacillati</taxon>
        <taxon>Candidatus Melainabacteria</taxon>
        <taxon>environmental samples</taxon>
    </lineage>
</organism>
<feature type="domain" description="Histidine kinase" evidence="10">
    <location>
        <begin position="212"/>
        <end position="427"/>
    </location>
</feature>
<dbReference type="PRINTS" id="PR00344">
    <property type="entry name" value="BCTRLSENSOR"/>
</dbReference>
<evidence type="ECO:0000256" key="7">
    <source>
        <dbReference type="ARBA" id="ARBA00023012"/>
    </source>
</evidence>
<dbReference type="GO" id="GO:0005886">
    <property type="term" value="C:plasma membrane"/>
    <property type="evidence" value="ECO:0007669"/>
    <property type="project" value="TreeGrafter"/>
</dbReference>
<dbReference type="PANTHER" id="PTHR45453:SF1">
    <property type="entry name" value="PHOSPHATE REGULON SENSOR PROTEIN PHOR"/>
    <property type="match status" value="1"/>
</dbReference>